<protein>
    <submittedName>
        <fullName evidence="1">Uncharacterized protein</fullName>
    </submittedName>
</protein>
<sequence>MNSLGLRFAAPARRTTAVSRTSSRWNLKWVHTARGLLYPVEDGLGEFLPPQALKTLAVEYQQGLLQRLNDEVRGTPEQSQGIVDTIINTAPHREKTLAFNYASLALNNSFFLDNLKPPPSSPAKNHQSEISGTLSSAIRQQHGTVAQLKSSFSSAATGMFTSGYVWFVTDASGNTGVLPTFGPGTLLIRSRSYMASSKGLILGEDMAQWSRGDPIQKAGTSLDKEDLPRQHATSQPSPPGVSPSSPLNGVSGSATAETPGNSRSVHSSARSGVKFDHLPMSVWGDSPSDIERSVPQTKVDMLNIGEVLYPLFCVSTYEHTWMSAGYGVWGKEEWLKNFWTVLDWKKVSEAYESATRAARKQ</sequence>
<evidence type="ECO:0000313" key="2">
    <source>
        <dbReference type="Proteomes" id="UP000308600"/>
    </source>
</evidence>
<name>A0ACD3B9S7_9AGAR</name>
<dbReference type="EMBL" id="ML208268">
    <property type="protein sequence ID" value="TFK74464.1"/>
    <property type="molecule type" value="Genomic_DNA"/>
</dbReference>
<dbReference type="Proteomes" id="UP000308600">
    <property type="component" value="Unassembled WGS sequence"/>
</dbReference>
<reference evidence="1 2" key="1">
    <citation type="journal article" date="2019" name="Nat. Ecol. Evol.">
        <title>Megaphylogeny resolves global patterns of mushroom evolution.</title>
        <authorList>
            <person name="Varga T."/>
            <person name="Krizsan K."/>
            <person name="Foldi C."/>
            <person name="Dima B."/>
            <person name="Sanchez-Garcia M."/>
            <person name="Sanchez-Ramirez S."/>
            <person name="Szollosi G.J."/>
            <person name="Szarkandi J.G."/>
            <person name="Papp V."/>
            <person name="Albert L."/>
            <person name="Andreopoulos W."/>
            <person name="Angelini C."/>
            <person name="Antonin V."/>
            <person name="Barry K.W."/>
            <person name="Bougher N.L."/>
            <person name="Buchanan P."/>
            <person name="Buyck B."/>
            <person name="Bense V."/>
            <person name="Catcheside P."/>
            <person name="Chovatia M."/>
            <person name="Cooper J."/>
            <person name="Damon W."/>
            <person name="Desjardin D."/>
            <person name="Finy P."/>
            <person name="Geml J."/>
            <person name="Haridas S."/>
            <person name="Hughes K."/>
            <person name="Justo A."/>
            <person name="Karasinski D."/>
            <person name="Kautmanova I."/>
            <person name="Kiss B."/>
            <person name="Kocsube S."/>
            <person name="Kotiranta H."/>
            <person name="LaButti K.M."/>
            <person name="Lechner B.E."/>
            <person name="Liimatainen K."/>
            <person name="Lipzen A."/>
            <person name="Lukacs Z."/>
            <person name="Mihaltcheva S."/>
            <person name="Morgado L.N."/>
            <person name="Niskanen T."/>
            <person name="Noordeloos M.E."/>
            <person name="Ohm R.A."/>
            <person name="Ortiz-Santana B."/>
            <person name="Ovrebo C."/>
            <person name="Racz N."/>
            <person name="Riley R."/>
            <person name="Savchenko A."/>
            <person name="Shiryaev A."/>
            <person name="Soop K."/>
            <person name="Spirin V."/>
            <person name="Szebenyi C."/>
            <person name="Tomsovsky M."/>
            <person name="Tulloss R.E."/>
            <person name="Uehling J."/>
            <person name="Grigoriev I.V."/>
            <person name="Vagvolgyi C."/>
            <person name="Papp T."/>
            <person name="Martin F.M."/>
            <person name="Miettinen O."/>
            <person name="Hibbett D.S."/>
            <person name="Nagy L.G."/>
        </authorList>
    </citation>
    <scope>NUCLEOTIDE SEQUENCE [LARGE SCALE GENOMIC DNA]</scope>
    <source>
        <strain evidence="1 2">NL-1719</strain>
    </source>
</reference>
<evidence type="ECO:0000313" key="1">
    <source>
        <dbReference type="EMBL" id="TFK74464.1"/>
    </source>
</evidence>
<accession>A0ACD3B9S7</accession>
<organism evidence="1 2">
    <name type="scientific">Pluteus cervinus</name>
    <dbReference type="NCBI Taxonomy" id="181527"/>
    <lineage>
        <taxon>Eukaryota</taxon>
        <taxon>Fungi</taxon>
        <taxon>Dikarya</taxon>
        <taxon>Basidiomycota</taxon>
        <taxon>Agaricomycotina</taxon>
        <taxon>Agaricomycetes</taxon>
        <taxon>Agaricomycetidae</taxon>
        <taxon>Agaricales</taxon>
        <taxon>Pluteineae</taxon>
        <taxon>Pluteaceae</taxon>
        <taxon>Pluteus</taxon>
    </lineage>
</organism>
<proteinExistence type="predicted"/>
<keyword evidence="2" id="KW-1185">Reference proteome</keyword>
<gene>
    <name evidence="1" type="ORF">BDN72DRAFT_833389</name>
</gene>